<feature type="compositionally biased region" description="Low complexity" evidence="4">
    <location>
        <begin position="295"/>
        <end position="318"/>
    </location>
</feature>
<feature type="domain" description="BZIP" evidence="5">
    <location>
        <begin position="80"/>
        <end position="94"/>
    </location>
</feature>
<comment type="subcellular location">
    <subcellularLocation>
        <location evidence="1">Nucleus</location>
    </subcellularLocation>
</comment>
<evidence type="ECO:0000313" key="6">
    <source>
        <dbReference type="EMBL" id="KAF2738848.1"/>
    </source>
</evidence>
<dbReference type="SUPFAM" id="SSF57959">
    <property type="entry name" value="Leucine zipper domain"/>
    <property type="match status" value="1"/>
</dbReference>
<dbReference type="InterPro" id="IPR004827">
    <property type="entry name" value="bZIP"/>
</dbReference>
<feature type="compositionally biased region" description="Polar residues" evidence="4">
    <location>
        <begin position="259"/>
        <end position="276"/>
    </location>
</feature>
<dbReference type="GO" id="GO:0090575">
    <property type="term" value="C:RNA polymerase II transcription regulator complex"/>
    <property type="evidence" value="ECO:0007669"/>
    <property type="project" value="TreeGrafter"/>
</dbReference>
<dbReference type="Gene3D" id="1.20.5.170">
    <property type="match status" value="1"/>
</dbReference>
<feature type="region of interest" description="Disordered" evidence="4">
    <location>
        <begin position="154"/>
        <end position="396"/>
    </location>
</feature>
<feature type="compositionally biased region" description="Polar residues" evidence="4">
    <location>
        <begin position="322"/>
        <end position="331"/>
    </location>
</feature>
<dbReference type="CDD" id="cd14688">
    <property type="entry name" value="bZIP_YAP"/>
    <property type="match status" value="1"/>
</dbReference>
<reference evidence="6" key="1">
    <citation type="journal article" date="2020" name="Stud. Mycol.">
        <title>101 Dothideomycetes genomes: a test case for predicting lifestyles and emergence of pathogens.</title>
        <authorList>
            <person name="Haridas S."/>
            <person name="Albert R."/>
            <person name="Binder M."/>
            <person name="Bloem J."/>
            <person name="Labutti K."/>
            <person name="Salamov A."/>
            <person name="Andreopoulos B."/>
            <person name="Baker S."/>
            <person name="Barry K."/>
            <person name="Bills G."/>
            <person name="Bluhm B."/>
            <person name="Cannon C."/>
            <person name="Castanera R."/>
            <person name="Culley D."/>
            <person name="Daum C."/>
            <person name="Ezra D."/>
            <person name="Gonzalez J."/>
            <person name="Henrissat B."/>
            <person name="Kuo A."/>
            <person name="Liang C."/>
            <person name="Lipzen A."/>
            <person name="Lutzoni F."/>
            <person name="Magnuson J."/>
            <person name="Mondo S."/>
            <person name="Nolan M."/>
            <person name="Ohm R."/>
            <person name="Pangilinan J."/>
            <person name="Park H.-J."/>
            <person name="Ramirez L."/>
            <person name="Alfaro M."/>
            <person name="Sun H."/>
            <person name="Tritt A."/>
            <person name="Yoshinaga Y."/>
            <person name="Zwiers L.-H."/>
            <person name="Turgeon B."/>
            <person name="Goodwin S."/>
            <person name="Spatafora J."/>
            <person name="Crous P."/>
            <person name="Grigoriev I."/>
        </authorList>
    </citation>
    <scope>NUCLEOTIDE SEQUENCE</scope>
    <source>
        <strain evidence="6">CBS 125425</strain>
    </source>
</reference>
<dbReference type="AlphaFoldDB" id="A0A9P4R8P3"/>
<keyword evidence="3" id="KW-0175">Coiled coil</keyword>
<feature type="coiled-coil region" evidence="3">
    <location>
        <begin position="99"/>
        <end position="126"/>
    </location>
</feature>
<feature type="compositionally biased region" description="Pro residues" evidence="4">
    <location>
        <begin position="379"/>
        <end position="390"/>
    </location>
</feature>
<dbReference type="Proteomes" id="UP000799444">
    <property type="component" value="Unassembled WGS sequence"/>
</dbReference>
<dbReference type="InterPro" id="IPR050936">
    <property type="entry name" value="AP-1-like"/>
</dbReference>
<evidence type="ECO:0000313" key="7">
    <source>
        <dbReference type="Proteomes" id="UP000799444"/>
    </source>
</evidence>
<feature type="compositionally biased region" description="Low complexity" evidence="4">
    <location>
        <begin position="15"/>
        <end position="24"/>
    </location>
</feature>
<evidence type="ECO:0000259" key="5">
    <source>
        <dbReference type="PROSITE" id="PS00036"/>
    </source>
</evidence>
<feature type="compositionally biased region" description="Polar residues" evidence="4">
    <location>
        <begin position="169"/>
        <end position="179"/>
    </location>
</feature>
<dbReference type="InterPro" id="IPR046347">
    <property type="entry name" value="bZIP_sf"/>
</dbReference>
<evidence type="ECO:0000256" key="2">
    <source>
        <dbReference type="ARBA" id="ARBA00023242"/>
    </source>
</evidence>
<feature type="compositionally biased region" description="Low complexity" evidence="4">
    <location>
        <begin position="369"/>
        <end position="378"/>
    </location>
</feature>
<name>A0A9P4R8P3_9PLEO</name>
<evidence type="ECO:0000256" key="1">
    <source>
        <dbReference type="ARBA" id="ARBA00004123"/>
    </source>
</evidence>
<dbReference type="GO" id="GO:0001228">
    <property type="term" value="F:DNA-binding transcription activator activity, RNA polymerase II-specific"/>
    <property type="evidence" value="ECO:0007669"/>
    <property type="project" value="TreeGrafter"/>
</dbReference>
<dbReference type="EMBL" id="ML996107">
    <property type="protein sequence ID" value="KAF2738848.1"/>
    <property type="molecule type" value="Genomic_DNA"/>
</dbReference>
<evidence type="ECO:0000256" key="3">
    <source>
        <dbReference type="SAM" id="Coils"/>
    </source>
</evidence>
<feature type="compositionally biased region" description="Polar residues" evidence="4">
    <location>
        <begin position="284"/>
        <end position="294"/>
    </location>
</feature>
<organism evidence="6 7">
    <name type="scientific">Polyplosphaeria fusca</name>
    <dbReference type="NCBI Taxonomy" id="682080"/>
    <lineage>
        <taxon>Eukaryota</taxon>
        <taxon>Fungi</taxon>
        <taxon>Dikarya</taxon>
        <taxon>Ascomycota</taxon>
        <taxon>Pezizomycotina</taxon>
        <taxon>Dothideomycetes</taxon>
        <taxon>Pleosporomycetidae</taxon>
        <taxon>Pleosporales</taxon>
        <taxon>Tetraplosphaeriaceae</taxon>
        <taxon>Polyplosphaeria</taxon>
    </lineage>
</organism>
<proteinExistence type="predicted"/>
<feature type="region of interest" description="Disordered" evidence="4">
    <location>
        <begin position="1"/>
        <end position="56"/>
    </location>
</feature>
<evidence type="ECO:0000256" key="4">
    <source>
        <dbReference type="SAM" id="MobiDB-lite"/>
    </source>
</evidence>
<sequence length="443" mass="47808">MTVPVGKTELSRDGSTSSIASSPEPEAETYTQENPQQQKRKGGRKPVSSPPTLAIASSSCTMSKIALTKRRKIYATSEERKQRNRQAQAAFRERRTEYIKQLESTIKHHEDTLQNLQNSHRSAADECLMLRYKNSLLERILLEKGIDVQAELRAKTGSPNLGPTRGPASATTSPNQAPLQQRAVMNRQQARRSIGAPPKAEGPHGLPMIQPDGALPNRSPLSQPTPGSHLSSPAISATRSPNFIPQGAQVSPNFGPIPHQQQQPPLRSAPPRSNFTPMMGPQRPSLNTNMPPSNGLSSASTVGSGAGSGMTQSSTSGGPNSYFHSPFQSHMDQLGKLSHQEYDEQADMLDDQDPSDQSAGPGPFPQTFPPTMQSQSMQPPMPPAQNPPFTAPAALAPADSNGVNAVFNGMNQLFDPYDPMLDADPFGLSASMHFPTSYSYEAR</sequence>
<comment type="caution">
    <text evidence="6">The sequence shown here is derived from an EMBL/GenBank/DDBJ whole genome shotgun (WGS) entry which is preliminary data.</text>
</comment>
<dbReference type="PANTHER" id="PTHR40621">
    <property type="entry name" value="TRANSCRIPTION FACTOR KAPC-RELATED"/>
    <property type="match status" value="1"/>
</dbReference>
<protein>
    <recommendedName>
        <fullName evidence="5">BZIP domain-containing protein</fullName>
    </recommendedName>
</protein>
<keyword evidence="2" id="KW-0539">Nucleus</keyword>
<gene>
    <name evidence="6" type="ORF">EJ04DRAFT_428247</name>
</gene>
<feature type="compositionally biased region" description="Acidic residues" evidence="4">
    <location>
        <begin position="343"/>
        <end position="354"/>
    </location>
</feature>
<dbReference type="PANTHER" id="PTHR40621:SF9">
    <property type="entry name" value="MEAB PROTEIN"/>
    <property type="match status" value="1"/>
</dbReference>
<keyword evidence="7" id="KW-1185">Reference proteome</keyword>
<feature type="compositionally biased region" description="Polar residues" evidence="4">
    <location>
        <begin position="219"/>
        <end position="252"/>
    </location>
</feature>
<dbReference type="OrthoDB" id="2285533at2759"/>
<accession>A0A9P4R8P3</accession>
<dbReference type="PROSITE" id="PS00036">
    <property type="entry name" value="BZIP_BASIC"/>
    <property type="match status" value="1"/>
</dbReference>
<dbReference type="GO" id="GO:0000976">
    <property type="term" value="F:transcription cis-regulatory region binding"/>
    <property type="evidence" value="ECO:0007669"/>
    <property type="project" value="InterPro"/>
</dbReference>